<feature type="domain" description="DUF4397" evidence="1">
    <location>
        <begin position="38"/>
        <end position="172"/>
    </location>
</feature>
<protein>
    <recommendedName>
        <fullName evidence="1">DUF4397 domain-containing protein</fullName>
    </recommendedName>
</protein>
<sequence length="503" mass="56004">MTFSTTCPKLVNFRWVYTGLVLLTIAGCGSSGDDSSGYIKFYNASSNAPGVYLTVDEDLDNDDDDEIELTYSAVEFSKVSANNELDTGNYYVELAWQDEESSDRSDLELIYQEQLSINSDHITFIALTGDIRASETLVYDIEIIDDDDDEDDDLFNLRFLNLHPDYQSVDVYLSADNETFNEAVFVNTSYLSELSENIKMDQDQYIFYLTEVGSDEVIFTSTDQSYTTVSQYVIVLRENTGVGSSPFAIDSIGTNGVTLLNDVDSEATFGFYNAVSLSEYLPDYQGYMNVDVKLNDISQVVIEALETGEFSVSTTTSNGDYGFYVKDTNTQEVYISDALLSLEENADSTIFIYSKIDPIDDDEDNDIDENSDGIVDGYEATIKSLTITKSNSASIYNHGIKIVNLADSDDFSRVTFYFVLNDEIISTAENKLSVLQDSSGSLSLLNNTYDIFAIATIDGTSVIMDSMTMTLDEDSVEQFLIFEQNDAMPSGYQMTLVNQKSDD</sequence>
<gene>
    <name evidence="2" type="ORF">GLIP_0619</name>
</gene>
<dbReference type="RefSeq" id="WP_008843085.1">
    <property type="nucleotide sequence ID" value="NZ_BAEN01000015.1"/>
</dbReference>
<comment type="caution">
    <text evidence="2">The sequence shown here is derived from an EMBL/GenBank/DDBJ whole genome shotgun (WGS) entry which is preliminary data.</text>
</comment>
<organism evidence="2 3">
    <name type="scientific">Aliiglaciecola lipolytica E3</name>
    <dbReference type="NCBI Taxonomy" id="1127673"/>
    <lineage>
        <taxon>Bacteria</taxon>
        <taxon>Pseudomonadati</taxon>
        <taxon>Pseudomonadota</taxon>
        <taxon>Gammaproteobacteria</taxon>
        <taxon>Alteromonadales</taxon>
        <taxon>Alteromonadaceae</taxon>
        <taxon>Aliiglaciecola</taxon>
    </lineage>
</organism>
<reference evidence="2 3" key="1">
    <citation type="journal article" date="2017" name="Antonie Van Leeuwenhoek">
        <title>Rhizobium rhizosphaerae sp. nov., a novel species isolated from rice rhizosphere.</title>
        <authorList>
            <person name="Zhao J.J."/>
            <person name="Zhang J."/>
            <person name="Zhang R.J."/>
            <person name="Zhang C.W."/>
            <person name="Yin H.Q."/>
            <person name="Zhang X.X."/>
        </authorList>
    </citation>
    <scope>NUCLEOTIDE SEQUENCE [LARGE SCALE GENOMIC DNA]</scope>
    <source>
        <strain evidence="2 3">E3</strain>
    </source>
</reference>
<keyword evidence="3" id="KW-1185">Reference proteome</keyword>
<dbReference type="OrthoDB" id="5758965at2"/>
<dbReference type="EMBL" id="BAEN01000015">
    <property type="protein sequence ID" value="GAC13265.1"/>
    <property type="molecule type" value="Genomic_DNA"/>
</dbReference>
<evidence type="ECO:0000313" key="2">
    <source>
        <dbReference type="EMBL" id="GAC13265.1"/>
    </source>
</evidence>
<dbReference type="AlphaFoldDB" id="K6YPL2"/>
<dbReference type="InterPro" id="IPR025510">
    <property type="entry name" value="DUF4397"/>
</dbReference>
<evidence type="ECO:0000313" key="3">
    <source>
        <dbReference type="Proteomes" id="UP000006334"/>
    </source>
</evidence>
<accession>K6YPL2</accession>
<dbReference type="Proteomes" id="UP000006334">
    <property type="component" value="Unassembled WGS sequence"/>
</dbReference>
<name>K6YPL2_9ALTE</name>
<dbReference type="Pfam" id="PF14344">
    <property type="entry name" value="DUF4397"/>
    <property type="match status" value="1"/>
</dbReference>
<proteinExistence type="predicted"/>
<evidence type="ECO:0000259" key="1">
    <source>
        <dbReference type="Pfam" id="PF14344"/>
    </source>
</evidence>
<dbReference type="eggNOG" id="ENOG503041E">
    <property type="taxonomic scope" value="Bacteria"/>
</dbReference>